<dbReference type="SMART" id="SM00267">
    <property type="entry name" value="GGDEF"/>
    <property type="match status" value="1"/>
</dbReference>
<dbReference type="EMBL" id="RBZO01000014">
    <property type="protein sequence ID" value="RKQ15406.1"/>
    <property type="molecule type" value="Genomic_DNA"/>
</dbReference>
<accession>A0A494YZ06</accession>
<dbReference type="Gene3D" id="3.30.70.270">
    <property type="match status" value="1"/>
</dbReference>
<dbReference type="PANTHER" id="PTHR46663">
    <property type="entry name" value="DIGUANYLATE CYCLASE DGCT-RELATED"/>
    <property type="match status" value="1"/>
</dbReference>
<dbReference type="Proteomes" id="UP000281813">
    <property type="component" value="Unassembled WGS sequence"/>
</dbReference>
<organism evidence="2 3">
    <name type="scientific">Oceanobacillus bengalensis</name>
    <dbReference type="NCBI Taxonomy" id="1435466"/>
    <lineage>
        <taxon>Bacteria</taxon>
        <taxon>Bacillati</taxon>
        <taxon>Bacillota</taxon>
        <taxon>Bacilli</taxon>
        <taxon>Bacillales</taxon>
        <taxon>Bacillaceae</taxon>
        <taxon>Oceanobacillus</taxon>
    </lineage>
</organism>
<keyword evidence="3" id="KW-1185">Reference proteome</keyword>
<evidence type="ECO:0000259" key="1">
    <source>
        <dbReference type="PROSITE" id="PS50887"/>
    </source>
</evidence>
<dbReference type="OrthoDB" id="9759607at2"/>
<dbReference type="Pfam" id="PF00990">
    <property type="entry name" value="GGDEF"/>
    <property type="match status" value="1"/>
</dbReference>
<dbReference type="PROSITE" id="PS50887">
    <property type="entry name" value="GGDEF"/>
    <property type="match status" value="1"/>
</dbReference>
<dbReference type="InterPro" id="IPR029787">
    <property type="entry name" value="Nucleotide_cyclase"/>
</dbReference>
<comment type="caution">
    <text evidence="2">The sequence shown here is derived from an EMBL/GenBank/DDBJ whole genome shotgun (WGS) entry which is preliminary data.</text>
</comment>
<feature type="domain" description="GGDEF" evidence="1">
    <location>
        <begin position="1"/>
        <end position="119"/>
    </location>
</feature>
<dbReference type="SUPFAM" id="SSF55073">
    <property type="entry name" value="Nucleotide cyclase"/>
    <property type="match status" value="1"/>
</dbReference>
<dbReference type="AlphaFoldDB" id="A0A494YZ06"/>
<evidence type="ECO:0000313" key="3">
    <source>
        <dbReference type="Proteomes" id="UP000281813"/>
    </source>
</evidence>
<dbReference type="InterPro" id="IPR000160">
    <property type="entry name" value="GGDEF_dom"/>
</dbReference>
<protein>
    <submittedName>
        <fullName evidence="2">GGDEF domain-containing protein</fullName>
    </submittedName>
</protein>
<dbReference type="CDD" id="cd01949">
    <property type="entry name" value="GGDEF"/>
    <property type="match status" value="1"/>
</dbReference>
<evidence type="ECO:0000313" key="2">
    <source>
        <dbReference type="EMBL" id="RKQ15406.1"/>
    </source>
</evidence>
<dbReference type="PANTHER" id="PTHR46663:SF2">
    <property type="entry name" value="GGDEF DOMAIN-CONTAINING PROTEIN"/>
    <property type="match status" value="1"/>
</dbReference>
<name>A0A494YZ06_9BACI</name>
<reference evidence="2 3" key="1">
    <citation type="journal article" date="2015" name="Antonie Van Leeuwenhoek">
        <title>Oceanobacillus bengalensis sp. nov., a bacterium isolated from seawater of the Bay of Bengal.</title>
        <authorList>
            <person name="Yongchang O."/>
            <person name="Xiang W."/>
            <person name="Wang G."/>
        </authorList>
    </citation>
    <scope>NUCLEOTIDE SEQUENCE [LARGE SCALE GENOMIC DNA]</scope>
    <source>
        <strain evidence="2 3">MCCC 1K00260</strain>
    </source>
</reference>
<gene>
    <name evidence="2" type="ORF">D8M05_10430</name>
</gene>
<dbReference type="InterPro" id="IPR043128">
    <property type="entry name" value="Rev_trsase/Diguanyl_cyclase"/>
</dbReference>
<dbReference type="RefSeq" id="WP_121131525.1">
    <property type="nucleotide sequence ID" value="NZ_JBHUFK010000065.1"/>
</dbReference>
<proteinExistence type="predicted"/>
<dbReference type="InterPro" id="IPR052163">
    <property type="entry name" value="DGC-Regulatory_Protein"/>
</dbReference>
<sequence length="119" mass="13695">MEFIILHGHDVGDILLRQYADRLKSSVREDDVLCRVGGDEFLVLLNGIKEEKQINHLVKRIHTAFREPYEINGSRLNVTSSIGIAVFPKDGLESKSLISHADQALYRAKEQRDYYLFYS</sequence>
<dbReference type="NCBIfam" id="TIGR00254">
    <property type="entry name" value="GGDEF"/>
    <property type="match status" value="1"/>
</dbReference>